<gene>
    <name evidence="2" type="ORF">D1115_23175</name>
</gene>
<dbReference type="InterPro" id="IPR029787">
    <property type="entry name" value="Nucleotide_cyclase"/>
</dbReference>
<dbReference type="Gene3D" id="3.30.70.270">
    <property type="match status" value="1"/>
</dbReference>
<accession>A0ABN5PKR6</accession>
<dbReference type="CDD" id="cd01949">
    <property type="entry name" value="GGDEF"/>
    <property type="match status" value="1"/>
</dbReference>
<dbReference type="SMART" id="SM00267">
    <property type="entry name" value="GGDEF"/>
    <property type="match status" value="1"/>
</dbReference>
<dbReference type="InterPro" id="IPR043128">
    <property type="entry name" value="Rev_trsase/Diguanyl_cyclase"/>
</dbReference>
<dbReference type="PANTHER" id="PTHR46663">
    <property type="entry name" value="DIGUANYLATE CYCLASE DGCT-RELATED"/>
    <property type="match status" value="1"/>
</dbReference>
<dbReference type="InterPro" id="IPR035965">
    <property type="entry name" value="PAS-like_dom_sf"/>
</dbReference>
<dbReference type="InterPro" id="IPR052163">
    <property type="entry name" value="DGC-Regulatory_Protein"/>
</dbReference>
<evidence type="ECO:0000313" key="3">
    <source>
        <dbReference type="Proteomes" id="UP000262832"/>
    </source>
</evidence>
<dbReference type="PROSITE" id="PS50887">
    <property type="entry name" value="GGDEF"/>
    <property type="match status" value="1"/>
</dbReference>
<dbReference type="InterPro" id="IPR000160">
    <property type="entry name" value="GGDEF_dom"/>
</dbReference>
<dbReference type="SUPFAM" id="SSF55785">
    <property type="entry name" value="PYP-like sensor domain (PAS domain)"/>
    <property type="match status" value="1"/>
</dbReference>
<sequence length="291" mass="32878">MTTCSKQSLIIAASALIVTDHNFLIVRANSKAINILGRSIKPDDCFPSLFNHSSKEEIEQHFNATNQGELPALDVKLSRYDIDKWLELSASNHQHKTKFIIWSLSDITAQKTRERELEHLAYFDSLTGVYSRQYFFQLAEMQLKQHQKENETLSVLMLDIDDFKLVNDSHGHSTGDFVLQAFSTLISQTLRKSDLFGRIGGEEFAILLPHTKQQEAVLTATRICHAVEESFLEHNVTVSIGLVTLEDSDATVKDLLTYADQALYQVKQTGKNSVRVAELNAYESKSNNTLK</sequence>
<keyword evidence="3" id="KW-1185">Reference proteome</keyword>
<reference evidence="2 3" key="1">
    <citation type="submission" date="2018-08" db="EMBL/GenBank/DDBJ databases">
        <title>Genomic taxonomy of the Vibrionaceae family.</title>
        <authorList>
            <person name="Gomez-Gil B."/>
            <person name="Tanaka M."/>
            <person name="Sawabe T."/>
            <person name="Enciso-Ibarra K."/>
        </authorList>
    </citation>
    <scope>NUCLEOTIDE SEQUENCE [LARGE SCALE GENOMIC DNA]</scope>
    <source>
        <strain evidence="2 3">CAIM 1831</strain>
        <plasmid evidence="3">pva1</plasmid>
    </source>
</reference>
<keyword evidence="2" id="KW-0614">Plasmid</keyword>
<organism evidence="2 3">
    <name type="scientific">Vibrio alfacsensis</name>
    <dbReference type="NCBI Taxonomy" id="1074311"/>
    <lineage>
        <taxon>Bacteria</taxon>
        <taxon>Pseudomonadati</taxon>
        <taxon>Pseudomonadota</taxon>
        <taxon>Gammaproteobacteria</taxon>
        <taxon>Vibrionales</taxon>
        <taxon>Vibrionaceae</taxon>
        <taxon>Vibrio</taxon>
    </lineage>
</organism>
<feature type="domain" description="GGDEF" evidence="1">
    <location>
        <begin position="151"/>
        <end position="279"/>
    </location>
</feature>
<dbReference type="NCBIfam" id="TIGR00254">
    <property type="entry name" value="GGDEF"/>
    <property type="match status" value="1"/>
</dbReference>
<dbReference type="Proteomes" id="UP000262832">
    <property type="component" value="Plasmid pVa1"/>
</dbReference>
<dbReference type="SUPFAM" id="SSF55073">
    <property type="entry name" value="Nucleotide cyclase"/>
    <property type="match status" value="1"/>
</dbReference>
<dbReference type="PANTHER" id="PTHR46663:SF2">
    <property type="entry name" value="GGDEF DOMAIN-CONTAINING PROTEIN"/>
    <property type="match status" value="1"/>
</dbReference>
<geneLocation type="plasmid" evidence="3">
    <name>pva1</name>
</geneLocation>
<protein>
    <submittedName>
        <fullName evidence="2">GGDEF domain-containing protein</fullName>
    </submittedName>
</protein>
<evidence type="ECO:0000259" key="1">
    <source>
        <dbReference type="PROSITE" id="PS50887"/>
    </source>
</evidence>
<dbReference type="CDD" id="cd00130">
    <property type="entry name" value="PAS"/>
    <property type="match status" value="1"/>
</dbReference>
<dbReference type="InterPro" id="IPR000014">
    <property type="entry name" value="PAS"/>
</dbReference>
<dbReference type="Gene3D" id="3.30.450.20">
    <property type="entry name" value="PAS domain"/>
    <property type="match status" value="1"/>
</dbReference>
<dbReference type="EMBL" id="CP032095">
    <property type="protein sequence ID" value="AXY03781.1"/>
    <property type="molecule type" value="Genomic_DNA"/>
</dbReference>
<name>A0ABN5PKR6_9VIBR</name>
<evidence type="ECO:0000313" key="2">
    <source>
        <dbReference type="EMBL" id="AXY03781.1"/>
    </source>
</evidence>
<dbReference type="Pfam" id="PF00990">
    <property type="entry name" value="GGDEF"/>
    <property type="match status" value="1"/>
</dbReference>
<proteinExistence type="predicted"/>